<dbReference type="SMART" id="SM00363">
    <property type="entry name" value="S4"/>
    <property type="match status" value="1"/>
</dbReference>
<dbReference type="Pfam" id="PF00849">
    <property type="entry name" value="PseudoU_synth_2"/>
    <property type="match status" value="1"/>
</dbReference>
<dbReference type="InterPro" id="IPR050188">
    <property type="entry name" value="RluA_PseudoU_synthase"/>
</dbReference>
<evidence type="ECO:0000256" key="2">
    <source>
        <dbReference type="ARBA" id="ARBA00023235"/>
    </source>
</evidence>
<dbReference type="Gene3D" id="3.30.2350.10">
    <property type="entry name" value="Pseudouridine synthase"/>
    <property type="match status" value="1"/>
</dbReference>
<dbReference type="InterPro" id="IPR006145">
    <property type="entry name" value="PsdUridine_synth_RsuA/RluA"/>
</dbReference>
<proteinExistence type="inferred from homology"/>
<dbReference type="PROSITE" id="PS01129">
    <property type="entry name" value="PSI_RLU"/>
    <property type="match status" value="1"/>
</dbReference>
<dbReference type="GO" id="GO:0000455">
    <property type="term" value="P:enzyme-directed rRNA pseudouridine synthesis"/>
    <property type="evidence" value="ECO:0007669"/>
    <property type="project" value="TreeGrafter"/>
</dbReference>
<dbReference type="InterPro" id="IPR036986">
    <property type="entry name" value="S4_RNA-bd_sf"/>
</dbReference>
<dbReference type="CDD" id="cd00165">
    <property type="entry name" value="S4"/>
    <property type="match status" value="1"/>
</dbReference>
<keyword evidence="2 5" id="KW-0413">Isomerase</keyword>
<dbReference type="InterPro" id="IPR006225">
    <property type="entry name" value="PsdUridine_synth_RluC/D"/>
</dbReference>
<evidence type="ECO:0000256" key="1">
    <source>
        <dbReference type="ARBA" id="ARBA00010876"/>
    </source>
</evidence>
<dbReference type="EC" id="5.4.99.-" evidence="5"/>
<reference evidence="7" key="1">
    <citation type="journal article" date="2020" name="mSystems">
        <title>Genome- and Community-Level Interaction Insights into Carbon Utilization and Element Cycling Functions of Hydrothermarchaeota in Hydrothermal Sediment.</title>
        <authorList>
            <person name="Zhou Z."/>
            <person name="Liu Y."/>
            <person name="Xu W."/>
            <person name="Pan J."/>
            <person name="Luo Z.H."/>
            <person name="Li M."/>
        </authorList>
    </citation>
    <scope>NUCLEOTIDE SEQUENCE [LARGE SCALE GENOMIC DNA]</scope>
    <source>
        <strain evidence="7">SpSt-479</strain>
    </source>
</reference>
<dbReference type="GO" id="GO:0120159">
    <property type="term" value="F:rRNA pseudouridine synthase activity"/>
    <property type="evidence" value="ECO:0007669"/>
    <property type="project" value="UniProtKB-ARBA"/>
</dbReference>
<comment type="catalytic activity">
    <reaction evidence="5">
        <text>a uridine in RNA = a pseudouridine in RNA</text>
        <dbReference type="Rhea" id="RHEA:48348"/>
        <dbReference type="Rhea" id="RHEA-COMP:12068"/>
        <dbReference type="Rhea" id="RHEA-COMP:12069"/>
        <dbReference type="ChEBI" id="CHEBI:65314"/>
        <dbReference type="ChEBI" id="CHEBI:65315"/>
    </reaction>
</comment>
<dbReference type="SUPFAM" id="SSF55120">
    <property type="entry name" value="Pseudouridine synthase"/>
    <property type="match status" value="1"/>
</dbReference>
<dbReference type="PANTHER" id="PTHR21600">
    <property type="entry name" value="MITOCHONDRIAL RNA PSEUDOURIDINE SYNTHASE"/>
    <property type="match status" value="1"/>
</dbReference>
<evidence type="ECO:0000259" key="6">
    <source>
        <dbReference type="SMART" id="SM00363"/>
    </source>
</evidence>
<comment type="similarity">
    <text evidence="1 5">Belongs to the pseudouridine synthase RluA family.</text>
</comment>
<accession>A0A7V2ZHR7</accession>
<comment type="function">
    <text evidence="5">Responsible for synthesis of pseudouridine from uracil.</text>
</comment>
<dbReference type="SUPFAM" id="SSF55174">
    <property type="entry name" value="Alpha-L RNA-binding motif"/>
    <property type="match status" value="1"/>
</dbReference>
<dbReference type="PANTHER" id="PTHR21600:SF44">
    <property type="entry name" value="RIBOSOMAL LARGE SUBUNIT PSEUDOURIDINE SYNTHASE D"/>
    <property type="match status" value="1"/>
</dbReference>
<name>A0A7V2ZHR7_9BACT</name>
<dbReference type="Gene3D" id="3.10.290.10">
    <property type="entry name" value="RNA-binding S4 domain"/>
    <property type="match status" value="1"/>
</dbReference>
<gene>
    <name evidence="7" type="ORF">ENS31_01455</name>
</gene>
<dbReference type="AlphaFoldDB" id="A0A7V2ZHR7"/>
<dbReference type="Pfam" id="PF01479">
    <property type="entry name" value="S4"/>
    <property type="match status" value="1"/>
</dbReference>
<dbReference type="GO" id="GO:0003723">
    <property type="term" value="F:RNA binding"/>
    <property type="evidence" value="ECO:0007669"/>
    <property type="project" value="UniProtKB-KW"/>
</dbReference>
<evidence type="ECO:0000256" key="3">
    <source>
        <dbReference type="PIRSR" id="PIRSR606225-1"/>
    </source>
</evidence>
<dbReference type="CDD" id="cd02869">
    <property type="entry name" value="PseudoU_synth_RluA_like"/>
    <property type="match status" value="1"/>
</dbReference>
<feature type="active site" evidence="3">
    <location>
        <position position="145"/>
    </location>
</feature>
<comment type="caution">
    <text evidence="7">The sequence shown here is derived from an EMBL/GenBank/DDBJ whole genome shotgun (WGS) entry which is preliminary data.</text>
</comment>
<evidence type="ECO:0000256" key="4">
    <source>
        <dbReference type="PROSITE-ProRule" id="PRU00182"/>
    </source>
</evidence>
<dbReference type="NCBIfam" id="TIGR00005">
    <property type="entry name" value="rluA_subfam"/>
    <property type="match status" value="1"/>
</dbReference>
<feature type="domain" description="RNA-binding S4" evidence="6">
    <location>
        <begin position="21"/>
        <end position="86"/>
    </location>
</feature>
<protein>
    <recommendedName>
        <fullName evidence="5">Pseudouridine synthase</fullName>
        <ecNumber evidence="5">5.4.99.-</ecNumber>
    </recommendedName>
</protein>
<dbReference type="InterPro" id="IPR002942">
    <property type="entry name" value="S4_RNA-bd"/>
</dbReference>
<dbReference type="InterPro" id="IPR020103">
    <property type="entry name" value="PsdUridine_synth_cat_dom_sf"/>
</dbReference>
<evidence type="ECO:0000313" key="7">
    <source>
        <dbReference type="EMBL" id="HFI90177.1"/>
    </source>
</evidence>
<sequence length="327" mass="36943">MSKLITEKKYLINVPEGKKKERLDTFLVNQIENATRSKIQKAIEAGLVTVNGNPAKANYSVKPGDVIVAIQPITPRPEDVEPEEIPLDIVYEDDYLIVVNKPAGMVAHPAYANYTGTLVNALLHHTKSLSELNEAGRPGIVHRIDKDTSGLLVVAKDDFTHAKLAEQFAKHSIEREYHAICWGKLSEKKGEIKTNIARSKSDRKKFTISQSEGKLAITYYEVIEEFEFTSYLKLNLKTGRTHQIRVHLSGIGRPIFGDRTYGGDKIHFGSDLPKIKSRINNLLEIMPRQALHAKTLGFIHPHTKKFVRFDSELPKDFKLLLEKLRVT</sequence>
<dbReference type="PROSITE" id="PS50889">
    <property type="entry name" value="S4"/>
    <property type="match status" value="1"/>
</dbReference>
<organism evidence="7">
    <name type="scientific">Ignavibacterium album</name>
    <dbReference type="NCBI Taxonomy" id="591197"/>
    <lineage>
        <taxon>Bacteria</taxon>
        <taxon>Pseudomonadati</taxon>
        <taxon>Ignavibacteriota</taxon>
        <taxon>Ignavibacteria</taxon>
        <taxon>Ignavibacteriales</taxon>
        <taxon>Ignavibacteriaceae</taxon>
        <taxon>Ignavibacterium</taxon>
    </lineage>
</organism>
<dbReference type="InterPro" id="IPR006224">
    <property type="entry name" value="PsdUridine_synth_RluA-like_CS"/>
</dbReference>
<keyword evidence="4" id="KW-0694">RNA-binding</keyword>
<dbReference type="EMBL" id="DSUJ01000002">
    <property type="protein sequence ID" value="HFI90177.1"/>
    <property type="molecule type" value="Genomic_DNA"/>
</dbReference>
<evidence type="ECO:0000256" key="5">
    <source>
        <dbReference type="RuleBase" id="RU362028"/>
    </source>
</evidence>